<dbReference type="EC" id="3.5.1.19" evidence="6"/>
<organism evidence="9 10">
    <name type="scientific">Mucor flavus</name>
    <dbReference type="NCBI Taxonomy" id="439312"/>
    <lineage>
        <taxon>Eukaryota</taxon>
        <taxon>Fungi</taxon>
        <taxon>Fungi incertae sedis</taxon>
        <taxon>Mucoromycota</taxon>
        <taxon>Mucoromycotina</taxon>
        <taxon>Mucoromycetes</taxon>
        <taxon>Mucorales</taxon>
        <taxon>Mucorineae</taxon>
        <taxon>Mucoraceae</taxon>
        <taxon>Mucor</taxon>
    </lineage>
</organism>
<dbReference type="Pfam" id="PF00857">
    <property type="entry name" value="Isochorismatase"/>
    <property type="match status" value="1"/>
</dbReference>
<evidence type="ECO:0000313" key="10">
    <source>
        <dbReference type="Proteomes" id="UP001473302"/>
    </source>
</evidence>
<dbReference type="PANTHER" id="PTHR11080">
    <property type="entry name" value="PYRAZINAMIDASE/NICOTINAMIDASE"/>
    <property type="match status" value="1"/>
</dbReference>
<proteinExistence type="inferred from homology"/>
<evidence type="ECO:0000313" key="9">
    <source>
        <dbReference type="EMBL" id="GAA5817615.1"/>
    </source>
</evidence>
<evidence type="ECO:0000256" key="1">
    <source>
        <dbReference type="ARBA" id="ARBA00006336"/>
    </source>
</evidence>
<dbReference type="PANTHER" id="PTHR11080:SF2">
    <property type="entry name" value="LD05707P"/>
    <property type="match status" value="1"/>
</dbReference>
<sequence length="213" mass="23959">MSPQEKTALILVDIQNDFLEQGSLAVAESNGILDKVNELITKVKSNHGLVIATQDWHPSNHISFASNHTDKQVFETKDIEYEGVQVTQMMWPDHCVQGSFGAEISKTIDLDQVDFIVQKGLNRHVDSYSAFADNNYSEITPLAKILHRQLVDKVIIVGLALDYCVKYTCLDAIKFGFKTILVVECTKPVDKEQFHATLEHLKSKGVTIQQSWL</sequence>
<comment type="similarity">
    <text evidence="1">Belongs to the isochorismatase family.</text>
</comment>
<keyword evidence="2" id="KW-0662">Pyridine nucleotide biosynthesis</keyword>
<gene>
    <name evidence="9" type="ORF">MFLAVUS_011163</name>
</gene>
<keyword evidence="3" id="KW-0479">Metal-binding</keyword>
<keyword evidence="10" id="KW-1185">Reference proteome</keyword>
<dbReference type="Proteomes" id="UP001473302">
    <property type="component" value="Unassembled WGS sequence"/>
</dbReference>
<dbReference type="CDD" id="cd01011">
    <property type="entry name" value="nicotinamidase"/>
    <property type="match status" value="1"/>
</dbReference>
<dbReference type="InterPro" id="IPR052347">
    <property type="entry name" value="Isochorismatase_Nicotinamidase"/>
</dbReference>
<evidence type="ECO:0000259" key="8">
    <source>
        <dbReference type="Pfam" id="PF00857"/>
    </source>
</evidence>
<dbReference type="InterPro" id="IPR000868">
    <property type="entry name" value="Isochorismatase-like_dom"/>
</dbReference>
<dbReference type="Gene3D" id="3.40.50.850">
    <property type="entry name" value="Isochorismatase-like"/>
    <property type="match status" value="1"/>
</dbReference>
<dbReference type="InterPro" id="IPR036380">
    <property type="entry name" value="Isochorismatase-like_sf"/>
</dbReference>
<accession>A0ABP9ZER3</accession>
<keyword evidence="4" id="KW-0378">Hydrolase</keyword>
<feature type="domain" description="Isochorismatase-like" evidence="8">
    <location>
        <begin position="7"/>
        <end position="208"/>
    </location>
</feature>
<evidence type="ECO:0000256" key="2">
    <source>
        <dbReference type="ARBA" id="ARBA00022642"/>
    </source>
</evidence>
<reference evidence="9 10" key="1">
    <citation type="submission" date="2024-04" db="EMBL/GenBank/DDBJ databases">
        <title>genome sequences of Mucor flavus KT1a and Helicostylum pulchrum KT1b strains isolated from the surface of a dry-aged beef.</title>
        <authorList>
            <person name="Toyotome T."/>
            <person name="Hosono M."/>
            <person name="Torimaru M."/>
            <person name="Fukuda K."/>
            <person name="Mikami N."/>
        </authorList>
    </citation>
    <scope>NUCLEOTIDE SEQUENCE [LARGE SCALE GENOMIC DNA]</scope>
    <source>
        <strain evidence="9 10">KT1a</strain>
    </source>
</reference>
<protein>
    <recommendedName>
        <fullName evidence="6">nicotinamidase</fullName>
        <ecNumber evidence="6">3.5.1.19</ecNumber>
    </recommendedName>
    <alternativeName>
        <fullName evidence="7">Nicotinamide deamidase</fullName>
    </alternativeName>
</protein>
<dbReference type="SUPFAM" id="SSF52499">
    <property type="entry name" value="Isochorismatase-like hydrolases"/>
    <property type="match status" value="1"/>
</dbReference>
<evidence type="ECO:0000256" key="4">
    <source>
        <dbReference type="ARBA" id="ARBA00022801"/>
    </source>
</evidence>
<evidence type="ECO:0000256" key="5">
    <source>
        <dbReference type="ARBA" id="ARBA00037900"/>
    </source>
</evidence>
<evidence type="ECO:0000256" key="6">
    <source>
        <dbReference type="ARBA" id="ARBA00039017"/>
    </source>
</evidence>
<comment type="pathway">
    <text evidence="5">Cofactor biosynthesis; nicotinate biosynthesis; nicotinate from nicotinamide: step 1/1.</text>
</comment>
<dbReference type="EMBL" id="BAABUK010000045">
    <property type="protein sequence ID" value="GAA5817615.1"/>
    <property type="molecule type" value="Genomic_DNA"/>
</dbReference>
<name>A0ABP9ZER3_9FUNG</name>
<evidence type="ECO:0000256" key="7">
    <source>
        <dbReference type="ARBA" id="ARBA00043224"/>
    </source>
</evidence>
<dbReference type="NCBIfam" id="NF008623">
    <property type="entry name" value="PRK11609.1"/>
    <property type="match status" value="1"/>
</dbReference>
<evidence type="ECO:0000256" key="3">
    <source>
        <dbReference type="ARBA" id="ARBA00022723"/>
    </source>
</evidence>
<comment type="caution">
    <text evidence="9">The sequence shown here is derived from an EMBL/GenBank/DDBJ whole genome shotgun (WGS) entry which is preliminary data.</text>
</comment>